<evidence type="ECO:0008006" key="3">
    <source>
        <dbReference type="Google" id="ProtNLM"/>
    </source>
</evidence>
<dbReference type="InterPro" id="IPR036412">
    <property type="entry name" value="HAD-like_sf"/>
</dbReference>
<dbReference type="Gene3D" id="3.40.50.1000">
    <property type="entry name" value="HAD superfamily/HAD-like"/>
    <property type="match status" value="1"/>
</dbReference>
<organism evidence="1 2">
    <name type="scientific">Acinetobacter bereziniae LMG 1003 = CIP 70.12</name>
    <dbReference type="NCBI Taxonomy" id="981324"/>
    <lineage>
        <taxon>Bacteria</taxon>
        <taxon>Pseudomonadati</taxon>
        <taxon>Pseudomonadota</taxon>
        <taxon>Gammaproteobacteria</taxon>
        <taxon>Moraxellales</taxon>
        <taxon>Moraxellaceae</taxon>
        <taxon>Acinetobacter</taxon>
    </lineage>
</organism>
<proteinExistence type="predicted"/>
<reference evidence="1 2" key="1">
    <citation type="submission" date="2013-02" db="EMBL/GenBank/DDBJ databases">
        <title>The Genome Sequence of Acinetobacter bereziniae CIP 70.12.</title>
        <authorList>
            <consortium name="The Broad Institute Genome Sequencing Platform"/>
            <consortium name="The Broad Institute Genome Sequencing Center for Infectious Disease"/>
            <person name="Cerqueira G."/>
            <person name="Feldgarden M."/>
            <person name="Courvalin P."/>
            <person name="Perichon B."/>
            <person name="Grillot-Courvalin C."/>
            <person name="Clermont D."/>
            <person name="Rocha E."/>
            <person name="Yoon E.-J."/>
            <person name="Nemec A."/>
            <person name="Walker B."/>
            <person name="Young S.K."/>
            <person name="Zeng Q."/>
            <person name="Gargeya S."/>
            <person name="Fitzgerald M."/>
            <person name="Haas B."/>
            <person name="Abouelleil A."/>
            <person name="Alvarado L."/>
            <person name="Arachchi H.M."/>
            <person name="Berlin A.M."/>
            <person name="Chapman S.B."/>
            <person name="Dewar J."/>
            <person name="Goldberg J."/>
            <person name="Griggs A."/>
            <person name="Gujja S."/>
            <person name="Hansen M."/>
            <person name="Howarth C."/>
            <person name="Imamovic A."/>
            <person name="Larimer J."/>
            <person name="McCowan C."/>
            <person name="Murphy C."/>
            <person name="Neiman D."/>
            <person name="Pearson M."/>
            <person name="Priest M."/>
            <person name="Roberts A."/>
            <person name="Saif S."/>
            <person name="Shea T."/>
            <person name="Sisk P."/>
            <person name="Sykes S."/>
            <person name="Wortman J."/>
            <person name="Nusbaum C."/>
            <person name="Birren B."/>
        </authorList>
    </citation>
    <scope>NUCLEOTIDE SEQUENCE [LARGE SCALE GENOMIC DNA]</scope>
    <source>
        <strain evidence="1 2">CIP 70.12</strain>
    </source>
</reference>
<dbReference type="OrthoDB" id="9784466at2"/>
<gene>
    <name evidence="1" type="ORF">F938_04719</name>
</gene>
<keyword evidence="2" id="KW-1185">Reference proteome</keyword>
<dbReference type="AlphaFoldDB" id="N9EAN0"/>
<dbReference type="PROSITE" id="PS01228">
    <property type="entry name" value="COF_1"/>
    <property type="match status" value="1"/>
</dbReference>
<dbReference type="Proteomes" id="UP000013251">
    <property type="component" value="Unassembled WGS sequence"/>
</dbReference>
<dbReference type="Gene3D" id="1.20.1440.100">
    <property type="entry name" value="SG protein - dephosphorylation function"/>
    <property type="match status" value="1"/>
</dbReference>
<evidence type="ECO:0000313" key="2">
    <source>
        <dbReference type="Proteomes" id="UP000013251"/>
    </source>
</evidence>
<dbReference type="Pfam" id="PF12710">
    <property type="entry name" value="HAD"/>
    <property type="match status" value="1"/>
</dbReference>
<protein>
    <recommendedName>
        <fullName evidence="3">HAD hydrolase, family IB</fullName>
    </recommendedName>
</protein>
<dbReference type="EMBL" id="APQG01000052">
    <property type="protein sequence ID" value="ENV89778.1"/>
    <property type="molecule type" value="Genomic_DNA"/>
</dbReference>
<accession>N9EAN0</accession>
<dbReference type="HOGENOM" id="CLU_101816_0_0_6"/>
<dbReference type="InterPro" id="IPR023214">
    <property type="entry name" value="HAD_sf"/>
</dbReference>
<dbReference type="SUPFAM" id="SSF56784">
    <property type="entry name" value="HAD-like"/>
    <property type="match status" value="1"/>
</dbReference>
<dbReference type="GeneID" id="69464207"/>
<sequence>MEFVVFDLDGTLLSTDSTRVWLIKQLKSHPLRFIGAISIMPIAIPLMKVKKYKSIGASFFLWIATFGLNRNQLIERFKIFSTEVNTSSNTNLYWFDKGISELKKHLKADRKIIIVTAAPELLARELFKTLGLNINVIGTPLKNKMGGWISGIHCRHEEKLKRLKLLGINSPWLATYTDDIEEDYPILINSQHPYLINSEEQRELNNKLKNIHYLKWN</sequence>
<evidence type="ECO:0000313" key="1">
    <source>
        <dbReference type="EMBL" id="ENV89778.1"/>
    </source>
</evidence>
<comment type="caution">
    <text evidence="1">The sequence shown here is derived from an EMBL/GenBank/DDBJ whole genome shotgun (WGS) entry which is preliminary data.</text>
</comment>
<dbReference type="PATRIC" id="fig|1217650.3.peg.4644"/>
<dbReference type="RefSeq" id="WP_005035662.1">
    <property type="nucleotide sequence ID" value="NZ_KB849756.1"/>
</dbReference>
<name>N9EAN0_ACIBZ</name>